<keyword evidence="7" id="KW-1185">Reference proteome</keyword>
<dbReference type="EMBL" id="JAXCGZ010004004">
    <property type="protein sequence ID" value="KAK7082474.1"/>
    <property type="molecule type" value="Genomic_DNA"/>
</dbReference>
<keyword evidence="5" id="KW-0813">Transport</keyword>
<evidence type="ECO:0000313" key="6">
    <source>
        <dbReference type="EMBL" id="KAK7082474.1"/>
    </source>
</evidence>
<gene>
    <name evidence="6" type="primary">SCAMP2</name>
    <name evidence="6" type="ORF">SK128_009372</name>
</gene>
<protein>
    <recommendedName>
        <fullName evidence="5">Secretory carrier-associated membrane protein</fullName>
        <shortName evidence="5">Secretory carrier membrane protein</shortName>
    </recommendedName>
</protein>
<dbReference type="GO" id="GO:0055038">
    <property type="term" value="C:recycling endosome membrane"/>
    <property type="evidence" value="ECO:0007669"/>
    <property type="project" value="TreeGrafter"/>
</dbReference>
<proteinExistence type="inferred from homology"/>
<dbReference type="GO" id="GO:0032588">
    <property type="term" value="C:trans-Golgi network membrane"/>
    <property type="evidence" value="ECO:0007669"/>
    <property type="project" value="TreeGrafter"/>
</dbReference>
<accession>A0AAN8XQP8</accession>
<dbReference type="PANTHER" id="PTHR10687">
    <property type="entry name" value="SECRETORY CARRIER-ASSOCIATED MEMBRANE PROTEIN SCAMP"/>
    <property type="match status" value="1"/>
</dbReference>
<dbReference type="GO" id="GO:0015031">
    <property type="term" value="P:protein transport"/>
    <property type="evidence" value="ECO:0007669"/>
    <property type="project" value="InterPro"/>
</dbReference>
<feature type="transmembrane region" description="Helical" evidence="5">
    <location>
        <begin position="178"/>
        <end position="197"/>
    </location>
</feature>
<dbReference type="Proteomes" id="UP001381693">
    <property type="component" value="Unassembled WGS sequence"/>
</dbReference>
<evidence type="ECO:0000313" key="7">
    <source>
        <dbReference type="Proteomes" id="UP001381693"/>
    </source>
</evidence>
<name>A0AAN8XQP8_HALRR</name>
<evidence type="ECO:0000256" key="3">
    <source>
        <dbReference type="ARBA" id="ARBA00022989"/>
    </source>
</evidence>
<keyword evidence="2 5" id="KW-0812">Transmembrane</keyword>
<dbReference type="PANTHER" id="PTHR10687:SF2">
    <property type="entry name" value="SECRETORY CARRIER-ASSOCIATED MEMBRANE PROTEIN"/>
    <property type="match status" value="1"/>
</dbReference>
<feature type="transmembrane region" description="Helical" evidence="5">
    <location>
        <begin position="148"/>
        <end position="172"/>
    </location>
</feature>
<dbReference type="Pfam" id="PF04144">
    <property type="entry name" value="SCAMP"/>
    <property type="match status" value="1"/>
</dbReference>
<sequence length="239" mass="27808">MGAYFSREGRVLEDSQRIVPKLHQNYSADFGNIHYVENKIERECLEICKESCLTENKNAKEMLKNIERNRFTSEIQVYENTEPVTKRSIKITFNQKDLSMPLALTLESITRQDNWPPLPAAFPIGPCFYQDINVDIPLEFQKIVRMLYYLWMFHALMLLLNILGGLGLFIAFGNGVTFGLAILYFVIFTPFSYICWFRPIYKAFRSDSSFNFMVFFFVFFCQLVVSIVNAIGIPSMGTW</sequence>
<keyword evidence="3 5" id="KW-1133">Transmembrane helix</keyword>
<organism evidence="6 7">
    <name type="scientific">Halocaridina rubra</name>
    <name type="common">Hawaiian red shrimp</name>
    <dbReference type="NCBI Taxonomy" id="373956"/>
    <lineage>
        <taxon>Eukaryota</taxon>
        <taxon>Metazoa</taxon>
        <taxon>Ecdysozoa</taxon>
        <taxon>Arthropoda</taxon>
        <taxon>Crustacea</taxon>
        <taxon>Multicrustacea</taxon>
        <taxon>Malacostraca</taxon>
        <taxon>Eumalacostraca</taxon>
        <taxon>Eucarida</taxon>
        <taxon>Decapoda</taxon>
        <taxon>Pleocyemata</taxon>
        <taxon>Caridea</taxon>
        <taxon>Atyoidea</taxon>
        <taxon>Atyidae</taxon>
        <taxon>Halocaridina</taxon>
    </lineage>
</organism>
<reference evidence="6 7" key="1">
    <citation type="submission" date="2023-11" db="EMBL/GenBank/DDBJ databases">
        <title>Halocaridina rubra genome assembly.</title>
        <authorList>
            <person name="Smith C."/>
        </authorList>
    </citation>
    <scope>NUCLEOTIDE SEQUENCE [LARGE SCALE GENOMIC DNA]</scope>
    <source>
        <strain evidence="6">EP-1</strain>
        <tissue evidence="6">Whole</tissue>
    </source>
</reference>
<comment type="caution">
    <text evidence="6">The sequence shown here is derived from an EMBL/GenBank/DDBJ whole genome shotgun (WGS) entry which is preliminary data.</text>
</comment>
<evidence type="ECO:0000256" key="2">
    <source>
        <dbReference type="ARBA" id="ARBA00022692"/>
    </source>
</evidence>
<comment type="similarity">
    <text evidence="5">Belongs to the SCAMP family.</text>
</comment>
<evidence type="ECO:0000256" key="1">
    <source>
        <dbReference type="ARBA" id="ARBA00004141"/>
    </source>
</evidence>
<dbReference type="AlphaFoldDB" id="A0AAN8XQP8"/>
<evidence type="ECO:0000256" key="4">
    <source>
        <dbReference type="ARBA" id="ARBA00023136"/>
    </source>
</evidence>
<keyword evidence="4 5" id="KW-0472">Membrane</keyword>
<dbReference type="InterPro" id="IPR007273">
    <property type="entry name" value="SCAMP"/>
</dbReference>
<feature type="transmembrane region" description="Helical" evidence="5">
    <location>
        <begin position="209"/>
        <end position="233"/>
    </location>
</feature>
<comment type="caution">
    <text evidence="5">Lacks conserved residue(s) required for the propagation of feature annotation.</text>
</comment>
<comment type="subcellular location">
    <subcellularLocation>
        <location evidence="1 5">Membrane</location>
        <topology evidence="1 5">Multi-pass membrane protein</topology>
    </subcellularLocation>
</comment>
<evidence type="ECO:0000256" key="5">
    <source>
        <dbReference type="RuleBase" id="RU363122"/>
    </source>
</evidence>